<dbReference type="EMBL" id="HG994359">
    <property type="protein sequence ID" value="CAF2103382.1"/>
    <property type="molecule type" value="Genomic_DNA"/>
</dbReference>
<reference evidence="2 3" key="1">
    <citation type="journal article" date="2014" name="Science">
        <title>Plant genetics. Early allopolyploid evolution in the post-Neolithic Brassica napus oilseed genome.</title>
        <authorList>
            <person name="Chalhoub B."/>
            <person name="Denoeud F."/>
            <person name="Liu S."/>
            <person name="Parkin I.A."/>
            <person name="Tang H."/>
            <person name="Wang X."/>
            <person name="Chiquet J."/>
            <person name="Belcram H."/>
            <person name="Tong C."/>
            <person name="Samans B."/>
            <person name="Correa M."/>
            <person name="Da Silva C."/>
            <person name="Just J."/>
            <person name="Falentin C."/>
            <person name="Koh C.S."/>
            <person name="Le Clainche I."/>
            <person name="Bernard M."/>
            <person name="Bento P."/>
            <person name="Noel B."/>
            <person name="Labadie K."/>
            <person name="Alberti A."/>
            <person name="Charles M."/>
            <person name="Arnaud D."/>
            <person name="Guo H."/>
            <person name="Daviaud C."/>
            <person name="Alamery S."/>
            <person name="Jabbari K."/>
            <person name="Zhao M."/>
            <person name="Edger P.P."/>
            <person name="Chelaifa H."/>
            <person name="Tack D."/>
            <person name="Lassalle G."/>
            <person name="Mestiri I."/>
            <person name="Schnel N."/>
            <person name="Le Paslier M.C."/>
            <person name="Fan G."/>
            <person name="Renault V."/>
            <person name="Bayer P.E."/>
            <person name="Golicz A.A."/>
            <person name="Manoli S."/>
            <person name="Lee T.H."/>
            <person name="Thi V.H."/>
            <person name="Chalabi S."/>
            <person name="Hu Q."/>
            <person name="Fan C."/>
            <person name="Tollenaere R."/>
            <person name="Lu Y."/>
            <person name="Battail C."/>
            <person name="Shen J."/>
            <person name="Sidebottom C.H."/>
            <person name="Wang X."/>
            <person name="Canaguier A."/>
            <person name="Chauveau A."/>
            <person name="Berard A."/>
            <person name="Deniot G."/>
            <person name="Guan M."/>
            <person name="Liu Z."/>
            <person name="Sun F."/>
            <person name="Lim Y.P."/>
            <person name="Lyons E."/>
            <person name="Town C.D."/>
            <person name="Bancroft I."/>
            <person name="Wang X."/>
            <person name="Meng J."/>
            <person name="Ma J."/>
            <person name="Pires J.C."/>
            <person name="King G.J."/>
            <person name="Brunel D."/>
            <person name="Delourme R."/>
            <person name="Renard M."/>
            <person name="Aury J.M."/>
            <person name="Adams K.L."/>
            <person name="Batley J."/>
            <person name="Snowdon R.J."/>
            <person name="Tost J."/>
            <person name="Edwards D."/>
            <person name="Zhou Y."/>
            <person name="Hua W."/>
            <person name="Sharpe A.G."/>
            <person name="Paterson A.H."/>
            <person name="Guan C."/>
            <person name="Wincker P."/>
        </authorList>
    </citation>
    <scope>NUCLEOTIDE SEQUENCE [LARGE SCALE GENOMIC DNA]</scope>
    <source>
        <strain evidence="3">cv. Darmor-bzh</strain>
    </source>
</reference>
<protein>
    <submittedName>
        <fullName evidence="1">(rape) hypothetical protein</fullName>
    </submittedName>
    <submittedName>
        <fullName evidence="2">BnaA05g37240D protein</fullName>
    </submittedName>
</protein>
<reference evidence="2" key="2">
    <citation type="submission" date="2014-06" db="EMBL/GenBank/DDBJ databases">
        <authorList>
            <person name="Genoscope - CEA"/>
        </authorList>
    </citation>
    <scope>NUCLEOTIDE SEQUENCE</scope>
</reference>
<name>A0A078IP58_BRANA</name>
<sequence length="159" mass="18252">MESPEEERRIWLSYNLPCARLNLHSENSQVASARFQAAAAIKEAAIRELSFLSIRLKSSQTQSTLSSLFESYFAMKHCSLFLSPKWDSSDGDDLDERRASEVAVGGGGVTLKVTARIWEPEKKKGKARDLQWYLIIQMKILETPRKKRSRLRRKVCCMR</sequence>
<evidence type="ECO:0000313" key="1">
    <source>
        <dbReference type="EMBL" id="CAF2103382.1"/>
    </source>
</evidence>
<gene>
    <name evidence="2" type="primary">BnaA05g37240D</name>
    <name evidence="1" type="ORF">DARMORV10_A05P43450.1</name>
    <name evidence="2" type="ORF">GSBRNA2T00097690001</name>
</gene>
<dbReference type="Gramene" id="CDY50863">
    <property type="protein sequence ID" value="CDY50863"/>
    <property type="gene ID" value="GSBRNA2T00097690001"/>
</dbReference>
<organism evidence="2 3">
    <name type="scientific">Brassica napus</name>
    <name type="common">Rape</name>
    <dbReference type="NCBI Taxonomy" id="3708"/>
    <lineage>
        <taxon>Eukaryota</taxon>
        <taxon>Viridiplantae</taxon>
        <taxon>Streptophyta</taxon>
        <taxon>Embryophyta</taxon>
        <taxon>Tracheophyta</taxon>
        <taxon>Spermatophyta</taxon>
        <taxon>Magnoliopsida</taxon>
        <taxon>eudicotyledons</taxon>
        <taxon>Gunneridae</taxon>
        <taxon>Pentapetalae</taxon>
        <taxon>rosids</taxon>
        <taxon>malvids</taxon>
        <taxon>Brassicales</taxon>
        <taxon>Brassicaceae</taxon>
        <taxon>Brassiceae</taxon>
        <taxon>Brassica</taxon>
    </lineage>
</organism>
<proteinExistence type="predicted"/>
<reference evidence="1" key="3">
    <citation type="submission" date="2021-01" db="EMBL/GenBank/DDBJ databases">
        <authorList>
            <consortium name="Genoscope - CEA"/>
            <person name="William W."/>
        </authorList>
    </citation>
    <scope>NUCLEOTIDE SEQUENCE</scope>
</reference>
<accession>A0A078IP58</accession>
<dbReference type="EMBL" id="LK032945">
    <property type="protein sequence ID" value="CDY50863.1"/>
    <property type="molecule type" value="Genomic_DNA"/>
</dbReference>
<dbReference type="PaxDb" id="3708-A0A078IP58"/>
<dbReference type="Proteomes" id="UP000028999">
    <property type="component" value="Unassembled WGS sequence"/>
</dbReference>
<dbReference type="Proteomes" id="UP001295469">
    <property type="component" value="Chromosome A05"/>
</dbReference>
<dbReference type="AlphaFoldDB" id="A0A078IP58"/>
<evidence type="ECO:0000313" key="3">
    <source>
        <dbReference type="Proteomes" id="UP000028999"/>
    </source>
</evidence>
<keyword evidence="3" id="KW-1185">Reference proteome</keyword>
<evidence type="ECO:0000313" key="2">
    <source>
        <dbReference type="EMBL" id="CDY50863.1"/>
    </source>
</evidence>